<evidence type="ECO:0000256" key="2">
    <source>
        <dbReference type="PROSITE-ProRule" id="PRU00335"/>
    </source>
</evidence>
<evidence type="ECO:0000313" key="5">
    <source>
        <dbReference type="Proteomes" id="UP001529421"/>
    </source>
</evidence>
<dbReference type="InterPro" id="IPR009057">
    <property type="entry name" value="Homeodomain-like_sf"/>
</dbReference>
<dbReference type="Proteomes" id="UP001529421">
    <property type="component" value="Unassembled WGS sequence"/>
</dbReference>
<protein>
    <submittedName>
        <fullName evidence="4">TetR/AcrR family transcriptional regulator</fullName>
    </submittedName>
</protein>
<evidence type="ECO:0000256" key="1">
    <source>
        <dbReference type="ARBA" id="ARBA00023125"/>
    </source>
</evidence>
<dbReference type="SUPFAM" id="SSF46689">
    <property type="entry name" value="Homeodomain-like"/>
    <property type="match status" value="1"/>
</dbReference>
<feature type="DNA-binding region" description="H-T-H motif" evidence="2">
    <location>
        <begin position="40"/>
        <end position="59"/>
    </location>
</feature>
<comment type="caution">
    <text evidence="4">The sequence shown here is derived from an EMBL/GenBank/DDBJ whole genome shotgun (WGS) entry which is preliminary data.</text>
</comment>
<gene>
    <name evidence="4" type="ORF">QUW28_05430</name>
</gene>
<evidence type="ECO:0000259" key="3">
    <source>
        <dbReference type="PROSITE" id="PS50977"/>
    </source>
</evidence>
<dbReference type="RefSeq" id="WP_289545038.1">
    <property type="nucleotide sequence ID" value="NZ_JAUDDZ010000006.1"/>
</dbReference>
<dbReference type="Gene3D" id="1.10.357.10">
    <property type="entry name" value="Tetracycline Repressor, domain 2"/>
    <property type="match status" value="1"/>
</dbReference>
<dbReference type="EMBL" id="JAUDDZ010000006">
    <property type="protein sequence ID" value="MDM8274941.1"/>
    <property type="molecule type" value="Genomic_DNA"/>
</dbReference>
<dbReference type="Pfam" id="PF00440">
    <property type="entry name" value="TetR_N"/>
    <property type="match status" value="1"/>
</dbReference>
<reference evidence="5" key="1">
    <citation type="submission" date="2023-06" db="EMBL/GenBank/DDBJ databases">
        <title>Identification and characterization of horizontal gene transfer across gut microbiota members of farm animals based on homology search.</title>
        <authorList>
            <person name="Zeman M."/>
            <person name="Kubasova T."/>
            <person name="Jahodarova E."/>
            <person name="Nykrynova M."/>
            <person name="Rychlik I."/>
        </authorList>
    </citation>
    <scope>NUCLEOTIDE SEQUENCE [LARGE SCALE GENOMIC DNA]</scope>
    <source>
        <strain evidence="5">154_Feed</strain>
    </source>
</reference>
<feature type="domain" description="HTH tetR-type" evidence="3">
    <location>
        <begin position="17"/>
        <end position="77"/>
    </location>
</feature>
<dbReference type="InterPro" id="IPR001647">
    <property type="entry name" value="HTH_TetR"/>
</dbReference>
<dbReference type="PANTHER" id="PTHR43479">
    <property type="entry name" value="ACREF/ENVCD OPERON REPRESSOR-RELATED"/>
    <property type="match status" value="1"/>
</dbReference>
<dbReference type="InterPro" id="IPR050624">
    <property type="entry name" value="HTH-type_Tx_Regulator"/>
</dbReference>
<reference evidence="4 5" key="2">
    <citation type="submission" date="2023-06" db="EMBL/GenBank/DDBJ databases">
        <authorList>
            <person name="Zeman M."/>
            <person name="Kubasova T."/>
            <person name="Jahodarova E."/>
            <person name="Nykrynova M."/>
            <person name="Rychlik I."/>
        </authorList>
    </citation>
    <scope>NUCLEOTIDE SEQUENCE [LARGE SCALE GENOMIC DNA]</scope>
    <source>
        <strain evidence="4 5">154_Feed</strain>
    </source>
</reference>
<dbReference type="PANTHER" id="PTHR43479:SF11">
    <property type="entry name" value="ACREF_ENVCD OPERON REPRESSOR-RELATED"/>
    <property type="match status" value="1"/>
</dbReference>
<proteinExistence type="predicted"/>
<keyword evidence="5" id="KW-1185">Reference proteome</keyword>
<sequence length="215" mass="24312">MSEPRTNQSRQTRLAHDARKEELLRAVIDVCAREGISKLSVSNITKHVGCTRSLFYHYFPNKEAALEAALDYTIDAFIERLRTWNAGRTQGDIEGALDSIAVLLRSMVLQTPDLPKAISVGGDAVLYTDFVHRVAERCARYMCESTVVEFQRYHEVLIDHVFETFYVLISGLIMFIRSHPYTSTEVIKDIIASTLHIEGFTAKYADRNPELPATA</sequence>
<evidence type="ECO:0000313" key="4">
    <source>
        <dbReference type="EMBL" id="MDM8274941.1"/>
    </source>
</evidence>
<name>A0ABT7V8V7_9ACTN</name>
<dbReference type="PROSITE" id="PS50977">
    <property type="entry name" value="HTH_TETR_2"/>
    <property type="match status" value="1"/>
</dbReference>
<keyword evidence="1 2" id="KW-0238">DNA-binding</keyword>
<accession>A0ABT7V8V7</accession>
<organism evidence="4 5">
    <name type="scientific">Enorma phocaeensis</name>
    <dbReference type="NCBI Taxonomy" id="1871019"/>
    <lineage>
        <taxon>Bacteria</taxon>
        <taxon>Bacillati</taxon>
        <taxon>Actinomycetota</taxon>
        <taxon>Coriobacteriia</taxon>
        <taxon>Coriobacteriales</taxon>
        <taxon>Coriobacteriaceae</taxon>
        <taxon>Enorma</taxon>
    </lineage>
</organism>